<dbReference type="EMBL" id="AAIAJV010000025">
    <property type="protein sequence ID" value="ECC1608128.1"/>
    <property type="molecule type" value="Genomic_DNA"/>
</dbReference>
<evidence type="ECO:0000313" key="7">
    <source>
        <dbReference type="EMBL" id="QXX21580.1"/>
    </source>
</evidence>
<dbReference type="EMBL" id="CP079836">
    <property type="protein sequence ID" value="QXX17031.1"/>
    <property type="molecule type" value="Genomic_DNA"/>
</dbReference>
<dbReference type="STRING" id="1243604.LFZ48_14040"/>
<evidence type="ECO:0000256" key="1">
    <source>
        <dbReference type="ARBA" id="ARBA00093771"/>
    </source>
</evidence>
<reference evidence="4" key="1">
    <citation type="submission" date="2018-06" db="EMBL/GenBank/DDBJ databases">
        <authorList>
            <person name="Ashton P.M."/>
            <person name="Dallman T."/>
            <person name="Nair S."/>
            <person name="De Pinna E."/>
            <person name="Peters T."/>
            <person name="Grant K."/>
        </authorList>
    </citation>
    <scope>NUCLEOTIDE SEQUENCE [LARGE SCALE GENOMIC DNA]</scope>
    <source>
        <strain evidence="5">275803</strain>
        <strain evidence="4">319688</strain>
        <strain evidence="3">646013</strain>
    </source>
</reference>
<evidence type="ECO:0000313" key="6">
    <source>
        <dbReference type="EMBL" id="QXX17031.1"/>
    </source>
</evidence>
<accession>A0A344QXL5</accession>
<dbReference type="Pfam" id="PF05932">
    <property type="entry name" value="CesT"/>
    <property type="match status" value="1"/>
</dbReference>
<dbReference type="SMR" id="A0A0F5BFG2"/>
<comment type="similarity">
    <text evidence="1">Belongs to the CesT/SycH chaperone family.</text>
</comment>
<dbReference type="SUPFAM" id="SSF69635">
    <property type="entry name" value="Type III secretory system chaperone-like"/>
    <property type="match status" value="1"/>
</dbReference>
<accession>A0A0F5BFG2</accession>
<evidence type="ECO:0000256" key="2">
    <source>
        <dbReference type="ARBA" id="ARBA00093795"/>
    </source>
</evidence>
<protein>
    <recommendedName>
        <fullName evidence="2">Tir chaperone</fullName>
    </recommendedName>
</protein>
<organism evidence="4">
    <name type="scientific">Salmonella enterica subsp. salamae</name>
    <dbReference type="NCBI Taxonomy" id="59202"/>
    <lineage>
        <taxon>Bacteria</taxon>
        <taxon>Pseudomonadati</taxon>
        <taxon>Pseudomonadota</taxon>
        <taxon>Gammaproteobacteria</taxon>
        <taxon>Enterobacterales</taxon>
        <taxon>Enterobacteriaceae</taxon>
        <taxon>Salmonella</taxon>
    </lineage>
</organism>
<dbReference type="Gene3D" id="1.10.287.390">
    <property type="match status" value="1"/>
</dbReference>
<dbReference type="GO" id="GO:0030254">
    <property type="term" value="P:protein secretion by the type III secretion system"/>
    <property type="evidence" value="ECO:0007669"/>
    <property type="project" value="InterPro"/>
</dbReference>
<dbReference type="InterPro" id="IPR010261">
    <property type="entry name" value="Tir_chaperone"/>
</dbReference>
<evidence type="ECO:0000313" key="4">
    <source>
        <dbReference type="EMBL" id="ECE6358423.1"/>
    </source>
</evidence>
<dbReference type="EMBL" id="AAIIOQ010000001">
    <property type="protein sequence ID" value="ECE6358423.1"/>
    <property type="molecule type" value="Genomic_DNA"/>
</dbReference>
<gene>
    <name evidence="5" type="ORF">DN310_09400</name>
    <name evidence="4" type="ORF">DPA05_01600</name>
    <name evidence="3" type="ORF">FNI14_19500</name>
    <name evidence="7" type="ORF">JMJ83_03715</name>
    <name evidence="6" type="ORF">JMJ86_03645</name>
</gene>
<dbReference type="Proteomes" id="UP000839598">
    <property type="component" value="Unassembled WGS sequence"/>
</dbReference>
<dbReference type="Gene3D" id="3.30.1460.10">
    <property type="match status" value="1"/>
</dbReference>
<reference evidence="6" key="2">
    <citation type="submission" date="2021-07" db="EMBL/GenBank/DDBJ databases">
        <title>Whole-Genome Sequences of non-enterica strains of Salmonella enterica isolated from poultry houses.</title>
        <authorList>
            <person name="Lamas A."/>
            <person name="Regal P."/>
            <person name="Miranda J.M."/>
            <person name="Vazquez B."/>
            <person name="Cepeda A."/>
            <person name="Franco C.M."/>
        </authorList>
    </citation>
    <scope>NUCLEOTIDE SEQUENCE</scope>
    <source>
        <strain evidence="6">LHICA_SA1</strain>
        <strain evidence="7">LHICA_SA3</strain>
    </source>
</reference>
<evidence type="ECO:0000313" key="5">
    <source>
        <dbReference type="EMBL" id="ECI4009537.1"/>
    </source>
</evidence>
<evidence type="ECO:0000313" key="3">
    <source>
        <dbReference type="EMBL" id="ECC1608128.1"/>
    </source>
</evidence>
<dbReference type="Proteomes" id="UP000839852">
    <property type="component" value="Unassembled WGS sequence"/>
</dbReference>
<proteinExistence type="inferred from homology"/>
<dbReference type="AlphaFoldDB" id="A0A0F5BFG2"/>
<dbReference type="EMBL" id="CP079838">
    <property type="protein sequence ID" value="QXX21580.1"/>
    <property type="molecule type" value="Genomic_DNA"/>
</dbReference>
<dbReference type="EMBL" id="AAIVAV010000008">
    <property type="protein sequence ID" value="ECI4009537.1"/>
    <property type="molecule type" value="Genomic_DNA"/>
</dbReference>
<name>A0A0F5BFG2_SALER</name>
<dbReference type="RefSeq" id="WP_001141137.1">
    <property type="nucleotide sequence ID" value="NZ_CP079838.1"/>
</dbReference>
<sequence>MPSRSELLLESFAKKIGVSDIHFNENRLCSFAIDELYYISLSDSSDECMMIYGICGKFPTDQPNFALELLNANLWFAENGGPYLCYESGSQSLLLALRFPLDDSSPEKLENEIEVVVKSMENLYLVLHNEGITMDNSYLKIEEITSSSNKHYYAGR</sequence>